<feature type="domain" description="Jacalin-type lectin" evidence="2">
    <location>
        <begin position="130"/>
        <end position="241"/>
    </location>
</feature>
<dbReference type="HOGENOM" id="CLU_1078649_0_0_1"/>
<dbReference type="InterPro" id="IPR001229">
    <property type="entry name" value="Jacalin-like_lectin_dom"/>
</dbReference>
<feature type="signal peptide" evidence="1">
    <location>
        <begin position="1"/>
        <end position="17"/>
    </location>
</feature>
<evidence type="ECO:0000313" key="5">
    <source>
        <dbReference type="Proteomes" id="UP000014760"/>
    </source>
</evidence>
<dbReference type="EMBL" id="AMQN01004556">
    <property type="status" value="NOT_ANNOTATED_CDS"/>
    <property type="molecule type" value="Genomic_DNA"/>
</dbReference>
<protein>
    <recommendedName>
        <fullName evidence="2">Jacalin-type lectin domain-containing protein</fullName>
    </recommendedName>
</protein>
<evidence type="ECO:0000313" key="4">
    <source>
        <dbReference type="EnsemblMetazoa" id="CapteP199455"/>
    </source>
</evidence>
<dbReference type="AlphaFoldDB" id="R7VA20"/>
<dbReference type="Gene3D" id="2.100.10.30">
    <property type="entry name" value="Jacalin-like lectin domain"/>
    <property type="match status" value="1"/>
</dbReference>
<reference evidence="5" key="1">
    <citation type="submission" date="2012-12" db="EMBL/GenBank/DDBJ databases">
        <authorList>
            <person name="Hellsten U."/>
            <person name="Grimwood J."/>
            <person name="Chapman J.A."/>
            <person name="Shapiro H."/>
            <person name="Aerts A."/>
            <person name="Otillar R.P."/>
            <person name="Terry A.Y."/>
            <person name="Boore J.L."/>
            <person name="Simakov O."/>
            <person name="Marletaz F."/>
            <person name="Cho S.-J."/>
            <person name="Edsinger-Gonzales E."/>
            <person name="Havlak P."/>
            <person name="Kuo D.-H."/>
            <person name="Larsson T."/>
            <person name="Lv J."/>
            <person name="Arendt D."/>
            <person name="Savage R."/>
            <person name="Osoegawa K."/>
            <person name="de Jong P."/>
            <person name="Lindberg D.R."/>
            <person name="Seaver E.C."/>
            <person name="Weisblat D.A."/>
            <person name="Putnam N.H."/>
            <person name="Grigoriev I.V."/>
            <person name="Rokhsar D.S."/>
        </authorList>
    </citation>
    <scope>NUCLEOTIDE SEQUENCE</scope>
    <source>
        <strain evidence="5">I ESC-2004</strain>
    </source>
</reference>
<keyword evidence="5" id="KW-1185">Reference proteome</keyword>
<evidence type="ECO:0000259" key="2">
    <source>
        <dbReference type="Pfam" id="PF01419"/>
    </source>
</evidence>
<dbReference type="EnsemblMetazoa" id="CapteT199455">
    <property type="protein sequence ID" value="CapteP199455"/>
    <property type="gene ID" value="CapteG199455"/>
</dbReference>
<dbReference type="SUPFAM" id="SSF51101">
    <property type="entry name" value="Mannose-binding lectins"/>
    <property type="match status" value="1"/>
</dbReference>
<organism evidence="3">
    <name type="scientific">Capitella teleta</name>
    <name type="common">Polychaete worm</name>
    <dbReference type="NCBI Taxonomy" id="283909"/>
    <lineage>
        <taxon>Eukaryota</taxon>
        <taxon>Metazoa</taxon>
        <taxon>Spiralia</taxon>
        <taxon>Lophotrochozoa</taxon>
        <taxon>Annelida</taxon>
        <taxon>Polychaeta</taxon>
        <taxon>Sedentaria</taxon>
        <taxon>Scolecida</taxon>
        <taxon>Capitellidae</taxon>
        <taxon>Capitella</taxon>
    </lineage>
</organism>
<accession>R7VA20</accession>
<proteinExistence type="predicted"/>
<dbReference type="EMBL" id="KB293809">
    <property type="protein sequence ID" value="ELU15377.1"/>
    <property type="molecule type" value="Genomic_DNA"/>
</dbReference>
<name>R7VA20_CAPTE</name>
<dbReference type="Proteomes" id="UP000014760">
    <property type="component" value="Unassembled WGS sequence"/>
</dbReference>
<sequence length="258" mass="29105">MQLTLLTLTLFFWGVEGNFPEEKSGHFLIIEGNRSLEKFDLGQTVVRDRILCAGRCLRTPRCSALGARDEGDNTRCELYEVDRRHLDPNGRKMYINQVNDYEPCQADFVMGYPDDLLPIDAKVFDDRSNGTMRRITGINVWAGYIVDRVQVIYDGEEGPIRGTPNAGNLKTMQMLDGEVITKVVVQRHDGNPYVSLANLIGMISISTNMGNYQNFGWGGGSGTFTLEGSELRWISGWHGNRLYRINFAFMEACHFSSV</sequence>
<keyword evidence="1" id="KW-0732">Signal</keyword>
<dbReference type="Pfam" id="PF01419">
    <property type="entry name" value="Jacalin"/>
    <property type="match status" value="1"/>
</dbReference>
<gene>
    <name evidence="3" type="ORF">CAPTEDRAFT_199455</name>
</gene>
<dbReference type="InterPro" id="IPR036404">
    <property type="entry name" value="Jacalin-like_lectin_dom_sf"/>
</dbReference>
<reference evidence="4" key="3">
    <citation type="submission" date="2015-06" db="UniProtKB">
        <authorList>
            <consortium name="EnsemblMetazoa"/>
        </authorList>
    </citation>
    <scope>IDENTIFICATION</scope>
</reference>
<feature type="chain" id="PRO_5008788821" description="Jacalin-type lectin domain-containing protein" evidence="1">
    <location>
        <begin position="18"/>
        <end position="258"/>
    </location>
</feature>
<reference evidence="3 5" key="2">
    <citation type="journal article" date="2013" name="Nature">
        <title>Insights into bilaterian evolution from three spiralian genomes.</title>
        <authorList>
            <person name="Simakov O."/>
            <person name="Marletaz F."/>
            <person name="Cho S.J."/>
            <person name="Edsinger-Gonzales E."/>
            <person name="Havlak P."/>
            <person name="Hellsten U."/>
            <person name="Kuo D.H."/>
            <person name="Larsson T."/>
            <person name="Lv J."/>
            <person name="Arendt D."/>
            <person name="Savage R."/>
            <person name="Osoegawa K."/>
            <person name="de Jong P."/>
            <person name="Grimwood J."/>
            <person name="Chapman J.A."/>
            <person name="Shapiro H."/>
            <person name="Aerts A."/>
            <person name="Otillar R.P."/>
            <person name="Terry A.Y."/>
            <person name="Boore J.L."/>
            <person name="Grigoriev I.V."/>
            <person name="Lindberg D.R."/>
            <person name="Seaver E.C."/>
            <person name="Weisblat D.A."/>
            <person name="Putnam N.H."/>
            <person name="Rokhsar D.S."/>
        </authorList>
    </citation>
    <scope>NUCLEOTIDE SEQUENCE</scope>
    <source>
        <strain evidence="3 5">I ESC-2004</strain>
    </source>
</reference>
<evidence type="ECO:0000313" key="3">
    <source>
        <dbReference type="EMBL" id="ELU15377.1"/>
    </source>
</evidence>
<evidence type="ECO:0000256" key="1">
    <source>
        <dbReference type="SAM" id="SignalP"/>
    </source>
</evidence>